<reference evidence="1 2" key="1">
    <citation type="submission" date="2014-09" db="EMBL/GenBank/DDBJ databases">
        <title>High-quality draft genome sequence of Kocuria marina SO9-6, an actinobacterium isolated from a copper mine.</title>
        <authorList>
            <person name="Castro D.B."/>
            <person name="Pereira L.B."/>
            <person name="Silva M.V."/>
            <person name="Silva B.P."/>
            <person name="Zanardi B.R."/>
            <person name="Carlos C."/>
            <person name="Belgini D.R."/>
            <person name="Limache E.G."/>
            <person name="Lacerda G.V."/>
            <person name="Nery M.B."/>
            <person name="Gomes M.B."/>
            <person name="Souza S."/>
            <person name="Silva T.M."/>
            <person name="Rodrigues V.D."/>
            <person name="Paulino L.C."/>
            <person name="Vicentini R."/>
            <person name="Ferraz L.F."/>
            <person name="Ottoboni L.M."/>
        </authorList>
    </citation>
    <scope>NUCLEOTIDE SEQUENCE [LARGE SCALE GENOMIC DNA]</scope>
    <source>
        <strain evidence="1 2">SO9-6</strain>
    </source>
</reference>
<gene>
    <name evidence="1" type="ORF">AS25_03175</name>
</gene>
<dbReference type="AlphaFoldDB" id="A0A0B0DA21"/>
<sequence length="85" mass="9958">MVLLSDEMILISTFRHRDGIRVENMVDFTTFTLDELLGLADRLRHLDGEPIEDFANGLFAPPEYFADRLVEMHHEVERAEQEINR</sequence>
<evidence type="ECO:0000313" key="2">
    <source>
        <dbReference type="Proteomes" id="UP000030664"/>
    </source>
</evidence>
<name>A0A0B0DA21_9MICC</name>
<dbReference type="EMBL" id="JROM01000016">
    <property type="protein sequence ID" value="KHE74836.1"/>
    <property type="molecule type" value="Genomic_DNA"/>
</dbReference>
<proteinExistence type="predicted"/>
<dbReference type="Proteomes" id="UP000030664">
    <property type="component" value="Unassembled WGS sequence"/>
</dbReference>
<accession>A0A0B0DA21</accession>
<protein>
    <submittedName>
        <fullName evidence="1">Uncharacterized protein</fullName>
    </submittedName>
</protein>
<comment type="caution">
    <text evidence="1">The sequence shown here is derived from an EMBL/GenBank/DDBJ whole genome shotgun (WGS) entry which is preliminary data.</text>
</comment>
<evidence type="ECO:0000313" key="1">
    <source>
        <dbReference type="EMBL" id="KHE74836.1"/>
    </source>
</evidence>
<organism evidence="1 2">
    <name type="scientific">Kocuria marina</name>
    <dbReference type="NCBI Taxonomy" id="223184"/>
    <lineage>
        <taxon>Bacteria</taxon>
        <taxon>Bacillati</taxon>
        <taxon>Actinomycetota</taxon>
        <taxon>Actinomycetes</taxon>
        <taxon>Micrococcales</taxon>
        <taxon>Micrococcaceae</taxon>
        <taxon>Kocuria</taxon>
    </lineage>
</organism>
<dbReference type="STRING" id="223184.AS25_03175"/>